<proteinExistence type="predicted"/>
<accession>A0A0F9KT49</accession>
<evidence type="ECO:0000256" key="1">
    <source>
        <dbReference type="SAM" id="MobiDB-lite"/>
    </source>
</evidence>
<comment type="caution">
    <text evidence="2">The sequence shown here is derived from an EMBL/GenBank/DDBJ whole genome shotgun (WGS) entry which is preliminary data.</text>
</comment>
<reference evidence="2" key="1">
    <citation type="journal article" date="2015" name="Nature">
        <title>Complex archaea that bridge the gap between prokaryotes and eukaryotes.</title>
        <authorList>
            <person name="Spang A."/>
            <person name="Saw J.H."/>
            <person name="Jorgensen S.L."/>
            <person name="Zaremba-Niedzwiedzka K."/>
            <person name="Martijn J."/>
            <person name="Lind A.E."/>
            <person name="van Eijk R."/>
            <person name="Schleper C."/>
            <person name="Guy L."/>
            <person name="Ettema T.J."/>
        </authorList>
    </citation>
    <scope>NUCLEOTIDE SEQUENCE</scope>
</reference>
<gene>
    <name evidence="2" type="ORF">LCGC14_1596240</name>
</gene>
<organism evidence="2">
    <name type="scientific">marine sediment metagenome</name>
    <dbReference type="NCBI Taxonomy" id="412755"/>
    <lineage>
        <taxon>unclassified sequences</taxon>
        <taxon>metagenomes</taxon>
        <taxon>ecological metagenomes</taxon>
    </lineage>
</organism>
<dbReference type="AlphaFoldDB" id="A0A0F9KT49"/>
<protein>
    <submittedName>
        <fullName evidence="2">Uncharacterized protein</fullName>
    </submittedName>
</protein>
<dbReference type="EMBL" id="LAZR01012743">
    <property type="protein sequence ID" value="KKM25313.1"/>
    <property type="molecule type" value="Genomic_DNA"/>
</dbReference>
<sequence length="57" mass="6770">MGKYYHTKKTTKQSKRITKAKRNLSKIEKEIEPFIKKKKIKRPSPSGEWTKTSSLLY</sequence>
<evidence type="ECO:0000313" key="2">
    <source>
        <dbReference type="EMBL" id="KKM25313.1"/>
    </source>
</evidence>
<name>A0A0F9KT49_9ZZZZ</name>
<feature type="region of interest" description="Disordered" evidence="1">
    <location>
        <begin position="1"/>
        <end position="23"/>
    </location>
</feature>